<sequence>MSIPSDAQLFEDHFVVERLGDPKYDRVDRIYCHSKDQSISMSLDINKELFPCKVDENLHVAIATSLSYDGSKDEERGWRDVAKAGTSDATLADIFDYVCYGKIYKFEDAEDGKTIKAYISFGGLLMSLEGPYKKLTPLRVDYVYLLVRRM</sequence>
<dbReference type="PANTHER" id="PTHR10917">
    <property type="entry name" value="DNA-DIRECTED RNA POLYMERASES I, II, AND III SUBUNIT RPABC3"/>
    <property type="match status" value="1"/>
</dbReference>
<keyword evidence="6" id="KW-1185">Reference proteome</keyword>
<evidence type="ECO:0000256" key="2">
    <source>
        <dbReference type="ARBA" id="ARBA00008912"/>
    </source>
</evidence>
<evidence type="ECO:0000313" key="6">
    <source>
        <dbReference type="Proteomes" id="UP001583172"/>
    </source>
</evidence>
<name>A0ABR3VKE1_HUMIN</name>
<dbReference type="SUPFAM" id="SSF50249">
    <property type="entry name" value="Nucleic acid-binding proteins"/>
    <property type="match status" value="1"/>
</dbReference>
<comment type="subcellular location">
    <subcellularLocation>
        <location evidence="1">Nucleus</location>
    </subcellularLocation>
</comment>
<dbReference type="InterPro" id="IPR012340">
    <property type="entry name" value="NA-bd_OB-fold"/>
</dbReference>
<comment type="caution">
    <text evidence="5">The sequence shown here is derived from an EMBL/GenBank/DDBJ whole genome shotgun (WGS) entry which is preliminary data.</text>
</comment>
<dbReference type="PANTHER" id="PTHR10917:SF0">
    <property type="entry name" value="DNA-DIRECTED RNA POLYMERASES I, II, AND III SUBUNIT RPABC3"/>
    <property type="match status" value="1"/>
</dbReference>
<dbReference type="Gene3D" id="2.40.50.140">
    <property type="entry name" value="Nucleic acid-binding proteins"/>
    <property type="match status" value="1"/>
</dbReference>
<dbReference type="Pfam" id="PF03870">
    <property type="entry name" value="RNA_pol_Rpb8"/>
    <property type="match status" value="1"/>
</dbReference>
<comment type="function">
    <text evidence="4">DNA-dependent RNA polymerase catalyzes the transcription of DNA into RNA using the four ribonucleoside triphosphates as substrates. Common component of RNA polymerases I, II and III which synthesize ribosomal RNA precursors, mRNA precursors and many functional non-coding RNAs, and small RNAs, such as 5S rRNA and tRNAs, respectively.</text>
</comment>
<gene>
    <name evidence="5" type="ORF">VTJ49DRAFT_6517</name>
</gene>
<organism evidence="5 6">
    <name type="scientific">Humicola insolens</name>
    <name type="common">Soft-rot fungus</name>
    <dbReference type="NCBI Taxonomy" id="85995"/>
    <lineage>
        <taxon>Eukaryota</taxon>
        <taxon>Fungi</taxon>
        <taxon>Dikarya</taxon>
        <taxon>Ascomycota</taxon>
        <taxon>Pezizomycotina</taxon>
        <taxon>Sordariomycetes</taxon>
        <taxon>Sordariomycetidae</taxon>
        <taxon>Sordariales</taxon>
        <taxon>Chaetomiaceae</taxon>
        <taxon>Mycothermus</taxon>
    </lineage>
</organism>
<dbReference type="EMBL" id="JAZGSY010000062">
    <property type="protein sequence ID" value="KAL1841840.1"/>
    <property type="molecule type" value="Genomic_DNA"/>
</dbReference>
<evidence type="ECO:0000256" key="4">
    <source>
        <dbReference type="PIRNR" id="PIRNR000779"/>
    </source>
</evidence>
<accession>A0ABR3VKE1</accession>
<keyword evidence="3 4" id="KW-0539">Nucleus</keyword>
<dbReference type="SMART" id="SM00658">
    <property type="entry name" value="RPOL8c"/>
    <property type="match status" value="1"/>
</dbReference>
<reference evidence="5 6" key="1">
    <citation type="journal article" date="2024" name="Commun. Biol.">
        <title>Comparative genomic analysis of thermophilic fungi reveals convergent evolutionary adaptations and gene losses.</title>
        <authorList>
            <person name="Steindorff A.S."/>
            <person name="Aguilar-Pontes M.V."/>
            <person name="Robinson A.J."/>
            <person name="Andreopoulos B."/>
            <person name="LaButti K."/>
            <person name="Kuo A."/>
            <person name="Mondo S."/>
            <person name="Riley R."/>
            <person name="Otillar R."/>
            <person name="Haridas S."/>
            <person name="Lipzen A."/>
            <person name="Grimwood J."/>
            <person name="Schmutz J."/>
            <person name="Clum A."/>
            <person name="Reid I.D."/>
            <person name="Moisan M.C."/>
            <person name="Butler G."/>
            <person name="Nguyen T.T.M."/>
            <person name="Dewar K."/>
            <person name="Conant G."/>
            <person name="Drula E."/>
            <person name="Henrissat B."/>
            <person name="Hansel C."/>
            <person name="Singer S."/>
            <person name="Hutchinson M.I."/>
            <person name="de Vries R.P."/>
            <person name="Natvig D.O."/>
            <person name="Powell A.J."/>
            <person name="Tsang A."/>
            <person name="Grigoriev I.V."/>
        </authorList>
    </citation>
    <scope>NUCLEOTIDE SEQUENCE [LARGE SCALE GENOMIC DNA]</scope>
    <source>
        <strain evidence="5 6">CBS 620.91</strain>
    </source>
</reference>
<dbReference type="InterPro" id="IPR005570">
    <property type="entry name" value="RPABC3"/>
</dbReference>
<evidence type="ECO:0000313" key="5">
    <source>
        <dbReference type="EMBL" id="KAL1841840.1"/>
    </source>
</evidence>
<evidence type="ECO:0000256" key="1">
    <source>
        <dbReference type="ARBA" id="ARBA00004123"/>
    </source>
</evidence>
<proteinExistence type="inferred from homology"/>
<evidence type="ECO:0000256" key="3">
    <source>
        <dbReference type="ARBA" id="ARBA00023242"/>
    </source>
</evidence>
<dbReference type="Proteomes" id="UP001583172">
    <property type="component" value="Unassembled WGS sequence"/>
</dbReference>
<protein>
    <recommendedName>
        <fullName evidence="4">DNA-directed RNA polymerases I, II, and III subunit RPABC3</fullName>
    </recommendedName>
</protein>
<comment type="similarity">
    <text evidence="2 4">Belongs to the eukaryotic RPB8 RNA polymerase subunit family.</text>
</comment>
<dbReference type="PIRSF" id="PIRSF000779">
    <property type="entry name" value="RNA_pol_Rpb8"/>
    <property type="match status" value="1"/>
</dbReference>